<dbReference type="SUPFAM" id="SSF52540">
    <property type="entry name" value="P-loop containing nucleoside triphosphate hydrolases"/>
    <property type="match status" value="1"/>
</dbReference>
<dbReference type="PANTHER" id="PTHR43790">
    <property type="entry name" value="CARBOHYDRATE TRANSPORT ATP-BINDING PROTEIN MG119-RELATED"/>
    <property type="match status" value="1"/>
</dbReference>
<evidence type="ECO:0000256" key="2">
    <source>
        <dbReference type="ARBA" id="ARBA00022475"/>
    </source>
</evidence>
<evidence type="ECO:0000256" key="3">
    <source>
        <dbReference type="ARBA" id="ARBA00022741"/>
    </source>
</evidence>
<keyword evidence="1" id="KW-0813">Transport</keyword>
<evidence type="ECO:0000256" key="1">
    <source>
        <dbReference type="ARBA" id="ARBA00022448"/>
    </source>
</evidence>
<evidence type="ECO:0000256" key="4">
    <source>
        <dbReference type="ARBA" id="ARBA00022840"/>
    </source>
</evidence>
<name>A0ABY5VKN6_9FIRM</name>
<gene>
    <name evidence="8" type="ORF">NQ502_08920</name>
</gene>
<dbReference type="InterPro" id="IPR003439">
    <property type="entry name" value="ABC_transporter-like_ATP-bd"/>
</dbReference>
<feature type="domain" description="ABC transporter" evidence="7">
    <location>
        <begin position="6"/>
        <end position="242"/>
    </location>
</feature>
<protein>
    <submittedName>
        <fullName evidence="8">ATP-binding cassette domain-containing protein</fullName>
    </submittedName>
</protein>
<organism evidence="8 9">
    <name type="scientific">Ruminococcus gauvreauii</name>
    <dbReference type="NCBI Taxonomy" id="438033"/>
    <lineage>
        <taxon>Bacteria</taxon>
        <taxon>Bacillati</taxon>
        <taxon>Bacillota</taxon>
        <taxon>Clostridia</taxon>
        <taxon>Eubacteriales</taxon>
        <taxon>Oscillospiraceae</taxon>
        <taxon>Ruminococcus</taxon>
    </lineage>
</organism>
<keyword evidence="6" id="KW-0472">Membrane</keyword>
<dbReference type="InterPro" id="IPR050107">
    <property type="entry name" value="ABC_carbohydrate_import_ATPase"/>
</dbReference>
<dbReference type="PROSITE" id="PS50893">
    <property type="entry name" value="ABC_TRANSPORTER_2"/>
    <property type="match status" value="1"/>
</dbReference>
<evidence type="ECO:0000313" key="9">
    <source>
        <dbReference type="Proteomes" id="UP001060164"/>
    </source>
</evidence>
<keyword evidence="4 8" id="KW-0067">ATP-binding</keyword>
<reference evidence="8" key="1">
    <citation type="journal article" date="2022" name="Cell">
        <title>Design, construction, and in vivo augmentation of a complex gut microbiome.</title>
        <authorList>
            <person name="Cheng A.G."/>
            <person name="Ho P.Y."/>
            <person name="Aranda-Diaz A."/>
            <person name="Jain S."/>
            <person name="Yu F.B."/>
            <person name="Meng X."/>
            <person name="Wang M."/>
            <person name="Iakiviak M."/>
            <person name="Nagashima K."/>
            <person name="Zhao A."/>
            <person name="Murugkar P."/>
            <person name="Patil A."/>
            <person name="Atabakhsh K."/>
            <person name="Weakley A."/>
            <person name="Yan J."/>
            <person name="Brumbaugh A.R."/>
            <person name="Higginbottom S."/>
            <person name="Dimas A."/>
            <person name="Shiver A.L."/>
            <person name="Deutschbauer A."/>
            <person name="Neff N."/>
            <person name="Sonnenburg J.L."/>
            <person name="Huang K.C."/>
            <person name="Fischbach M.A."/>
        </authorList>
    </citation>
    <scope>NUCLEOTIDE SEQUENCE</scope>
    <source>
        <strain evidence="8">DSM 19829</strain>
    </source>
</reference>
<sequence>MQGEILRIEHLSKSNHSQNVLRSVSFQVLPGRKAALLSNPLEKQCMIDILFGGDNPDTGKIFVNEVLCGKNIPENLANGGIYYLASRMDLIPNMTVARNLFLSIPGLIHDVWIRDRVLIREVSRLLKEYGMKDISPKARVKSLSYCQILCLEIIIAVQKGAKLIVFDDVFNQIGENGFKDIEKMIEFLHEKNISVLLFSNRYHTLFASFDSLIILQNGVTTGILKRNKITVHNFTRYYSPAAAQKPAGKGLKKSVLTIKTKELEFSMDRGDILGVWSLDGDYLMRVGKQRWELLSGKSEDGTDIAVSMNGYRPDKIYKDMSLIDNITYLANDKVSNALGIINKRLQRHMAHYSLALIHSEYLMEQYKNRKNLRGITLIDQLKVITAKWLCVTPQVFIYINPFIILDESTIMEFREILEDLTRLKISVIIMSVNHAWLELTCDAVVSIGEKQ</sequence>
<dbReference type="InterPro" id="IPR027417">
    <property type="entry name" value="P-loop_NTPase"/>
</dbReference>
<dbReference type="Pfam" id="PF00005">
    <property type="entry name" value="ABC_tran"/>
    <property type="match status" value="1"/>
</dbReference>
<proteinExistence type="predicted"/>
<dbReference type="GO" id="GO:0005524">
    <property type="term" value="F:ATP binding"/>
    <property type="evidence" value="ECO:0007669"/>
    <property type="project" value="UniProtKB-KW"/>
</dbReference>
<keyword evidence="9" id="KW-1185">Reference proteome</keyword>
<keyword evidence="2" id="KW-1003">Cell membrane</keyword>
<dbReference type="RefSeq" id="WP_148511914.1">
    <property type="nucleotide sequence ID" value="NZ_CABLBR010000009.1"/>
</dbReference>
<dbReference type="EMBL" id="CP102290">
    <property type="protein sequence ID" value="UWP61134.1"/>
    <property type="molecule type" value="Genomic_DNA"/>
</dbReference>
<dbReference type="PANTHER" id="PTHR43790:SF3">
    <property type="entry name" value="D-ALLOSE IMPORT ATP-BINDING PROTEIN ALSA-RELATED"/>
    <property type="match status" value="1"/>
</dbReference>
<dbReference type="Gene3D" id="3.40.50.300">
    <property type="entry name" value="P-loop containing nucleotide triphosphate hydrolases"/>
    <property type="match status" value="1"/>
</dbReference>
<accession>A0ABY5VKN6</accession>
<keyword evidence="5" id="KW-1278">Translocase</keyword>
<dbReference type="Proteomes" id="UP001060164">
    <property type="component" value="Chromosome"/>
</dbReference>
<evidence type="ECO:0000256" key="6">
    <source>
        <dbReference type="ARBA" id="ARBA00023136"/>
    </source>
</evidence>
<evidence type="ECO:0000259" key="7">
    <source>
        <dbReference type="PROSITE" id="PS50893"/>
    </source>
</evidence>
<evidence type="ECO:0000313" key="8">
    <source>
        <dbReference type="EMBL" id="UWP61134.1"/>
    </source>
</evidence>
<evidence type="ECO:0000256" key="5">
    <source>
        <dbReference type="ARBA" id="ARBA00022967"/>
    </source>
</evidence>
<keyword evidence="3" id="KW-0547">Nucleotide-binding</keyword>